<feature type="transmembrane region" description="Helical" evidence="8">
    <location>
        <begin position="634"/>
        <end position="655"/>
    </location>
</feature>
<dbReference type="PANTHER" id="PTHR48041:SF119">
    <property type="entry name" value="ROA1P"/>
    <property type="match status" value="1"/>
</dbReference>
<dbReference type="InterPro" id="IPR027417">
    <property type="entry name" value="P-loop_NTPase"/>
</dbReference>
<organism evidence="10 11">
    <name type="scientific">Chytriomyces confervae</name>
    <dbReference type="NCBI Taxonomy" id="246404"/>
    <lineage>
        <taxon>Eukaryota</taxon>
        <taxon>Fungi</taxon>
        <taxon>Fungi incertae sedis</taxon>
        <taxon>Chytridiomycota</taxon>
        <taxon>Chytridiomycota incertae sedis</taxon>
        <taxon>Chytridiomycetes</taxon>
        <taxon>Chytridiales</taxon>
        <taxon>Chytriomycetaceae</taxon>
        <taxon>Chytriomyces</taxon>
    </lineage>
</organism>
<evidence type="ECO:0000256" key="1">
    <source>
        <dbReference type="ARBA" id="ARBA00004141"/>
    </source>
</evidence>
<dbReference type="InterPro" id="IPR003439">
    <property type="entry name" value="ABC_transporter-like_ATP-bd"/>
</dbReference>
<dbReference type="Pfam" id="PF01061">
    <property type="entry name" value="ABC2_membrane"/>
    <property type="match status" value="2"/>
</dbReference>
<dbReference type="GO" id="GO:0016020">
    <property type="term" value="C:membrane"/>
    <property type="evidence" value="ECO:0007669"/>
    <property type="project" value="UniProtKB-SubCell"/>
</dbReference>
<feature type="transmembrane region" description="Helical" evidence="8">
    <location>
        <begin position="552"/>
        <end position="574"/>
    </location>
</feature>
<dbReference type="SMART" id="SM00382">
    <property type="entry name" value="AAA"/>
    <property type="match status" value="2"/>
</dbReference>
<feature type="transmembrane region" description="Helical" evidence="8">
    <location>
        <begin position="1167"/>
        <end position="1188"/>
    </location>
</feature>
<dbReference type="GO" id="GO:0016887">
    <property type="term" value="F:ATP hydrolysis activity"/>
    <property type="evidence" value="ECO:0007669"/>
    <property type="project" value="InterPro"/>
</dbReference>
<gene>
    <name evidence="10" type="ORF">CcCBS67573_g04527</name>
</gene>
<feature type="transmembrane region" description="Helical" evidence="8">
    <location>
        <begin position="1277"/>
        <end position="1298"/>
    </location>
</feature>
<feature type="transmembrane region" description="Helical" evidence="8">
    <location>
        <begin position="1095"/>
        <end position="1118"/>
    </location>
</feature>
<evidence type="ECO:0000313" key="11">
    <source>
        <dbReference type="Proteomes" id="UP000320333"/>
    </source>
</evidence>
<dbReference type="SUPFAM" id="SSF52540">
    <property type="entry name" value="P-loop containing nucleoside triphosphate hydrolases"/>
    <property type="match status" value="2"/>
</dbReference>
<dbReference type="Proteomes" id="UP000320333">
    <property type="component" value="Unassembled WGS sequence"/>
</dbReference>
<evidence type="ECO:0000256" key="4">
    <source>
        <dbReference type="ARBA" id="ARBA00022741"/>
    </source>
</evidence>
<keyword evidence="4" id="KW-0547">Nucleotide-binding</keyword>
<feature type="transmembrane region" description="Helical" evidence="8">
    <location>
        <begin position="515"/>
        <end position="540"/>
    </location>
</feature>
<keyword evidence="11" id="KW-1185">Reference proteome</keyword>
<evidence type="ECO:0000256" key="2">
    <source>
        <dbReference type="ARBA" id="ARBA00022448"/>
    </source>
</evidence>
<dbReference type="Gene3D" id="3.40.50.300">
    <property type="entry name" value="P-loop containing nucleotide triphosphate hydrolases"/>
    <property type="match status" value="2"/>
</dbReference>
<dbReference type="Pfam" id="PF00005">
    <property type="entry name" value="ABC_tran"/>
    <property type="match status" value="2"/>
</dbReference>
<evidence type="ECO:0000256" key="3">
    <source>
        <dbReference type="ARBA" id="ARBA00022692"/>
    </source>
</evidence>
<dbReference type="STRING" id="246404.A0A507FDB0"/>
<keyword evidence="6 8" id="KW-1133">Transmembrane helix</keyword>
<feature type="transmembrane region" description="Helical" evidence="8">
    <location>
        <begin position="475"/>
        <end position="503"/>
    </location>
</feature>
<accession>A0A507FDB0</accession>
<evidence type="ECO:0000256" key="8">
    <source>
        <dbReference type="SAM" id="Phobius"/>
    </source>
</evidence>
<evidence type="ECO:0000313" key="10">
    <source>
        <dbReference type="EMBL" id="TPX74204.1"/>
    </source>
</evidence>
<evidence type="ECO:0000256" key="7">
    <source>
        <dbReference type="ARBA" id="ARBA00023136"/>
    </source>
</evidence>
<feature type="transmembrane region" description="Helical" evidence="8">
    <location>
        <begin position="1054"/>
        <end position="1075"/>
    </location>
</feature>
<comment type="subcellular location">
    <subcellularLocation>
        <location evidence="1">Membrane</location>
        <topology evidence="1">Multi-pass membrane protein</topology>
    </subcellularLocation>
</comment>
<dbReference type="GO" id="GO:0005524">
    <property type="term" value="F:ATP binding"/>
    <property type="evidence" value="ECO:0007669"/>
    <property type="project" value="UniProtKB-KW"/>
</dbReference>
<feature type="transmembrane region" description="Helical" evidence="8">
    <location>
        <begin position="1139"/>
        <end position="1161"/>
    </location>
</feature>
<feature type="domain" description="ABC transporter" evidence="9">
    <location>
        <begin position="708"/>
        <end position="959"/>
    </location>
</feature>
<dbReference type="InterPro" id="IPR013525">
    <property type="entry name" value="ABC2_TM"/>
</dbReference>
<sequence>MSEFIIARGSSSDAVPAAHADIQEDIAHAAAGSDNTGEFGAIHPVSIIAKSVSVRVKSKAAEDSEGVRTILNNVSLHVPLGQVMAIMGGSGSGKTTLLNTLAGRPVGTVSGEIQFNGESPRKYHNSGMVAYVTQQDNLLPYVTVRETLRYAARLRLPRTMPLSKKYELVESVILELGLKECADTFVGDEWRKGISGGEKRRVSVGVQLMLNPSVIFMDEPTTGLDSFSARSLIETLVSLAHKRNRTIILSIHQPRSDIFGCFDQIALLARGGRLAYFGSPRGSIRFLDSIGFPVTQDMNGADFIVDAVAIDDRNDAREAETRANVDTIVAAWEQRVAGQQHGIEYKVSKSSLAYKAADVGDSADDSDTVGFNSRVQGAGVVEQISVLSKRMVVNMWEDRLTLWGSVLEVILMGVVIGVIFWLPDQEPTGMYNRKSALYICTAMQNYLGLMFMIYKLTLDMQVFDKERGDKMYSVGAYLVSWISVNFTLYGLLSVLFSIFVYFMCGMRKDDLGYHFGMFCLNSILQQWITMAFSFVCVAFARDFATSSLIGNSVFTFLSLSSGFFIPETAIPVYIRWFEHISYVTYGLRLYISNEFHDHIYECTSLPNIPEARAACDGDNLITATGFTPDIRVPLIGLFSLLAGKIFITAVVLSLFPAGGDKQAGAVSEKKDKKSKTKATAETSLAIETAHKPPAIALELRDLNLDFEVKRQPLITTSGAPSKTKNILKCVNATFPPGQLTAILGASGAGKSTLLHLLHARSSNLPSHIQAVKTGSILHNSVEFDKTAINACTASVRQDDSHLLPALTARETLVYAALLRLPSAWAKQQKIQRAEEVLVELGLRECANTVVGGDGVKGLSGGEKRRLSVGLAMLMDPSILLLDEPTSGLDASSARNMMITLKGIAAQGRTVICTIHQPRSDIFPLLDRVLLLARGGRVVYQGLGSSMIPYFTSLNHNMPFLTNPADFALDISSVDLRSIESETSTRARVDGLIESWKSRVGNEPGSSALVSDNLTSGEDTVKRVLALSGLKRLSTTNALPILISRSFLNLRRQPGLLAARIMNEVAFGVIFTLYFAKIANNQAGVISRIGLLQQTGSIIFIGMLNCIAVFPQELLLFQFEHQDGTTTVENFFLTYTINELPFEIVGAVIYGLLATYAMGLALHPVHMIIMAFVCVFVGESIGIGFCTLFSKPGFSVQLMSAVISVFSQTQGFLSVNMPSFVNWINYISVLRYMARILAAEEFTSTRVYDCEPGLPCQYPTGDAVLRLLNFPASDRDLMLNYVGLAVCVVLYRVIAYAVMKRQLP</sequence>
<keyword evidence="2" id="KW-0813">Transport</keyword>
<dbReference type="InterPro" id="IPR003593">
    <property type="entry name" value="AAA+_ATPase"/>
</dbReference>
<name>A0A507FDB0_9FUNG</name>
<protein>
    <recommendedName>
        <fullName evidence="9">ABC transporter domain-containing protein</fullName>
    </recommendedName>
</protein>
<feature type="transmembrane region" description="Helical" evidence="8">
    <location>
        <begin position="435"/>
        <end position="454"/>
    </location>
</feature>
<dbReference type="InterPro" id="IPR017871">
    <property type="entry name" value="ABC_transporter-like_CS"/>
</dbReference>
<evidence type="ECO:0000256" key="5">
    <source>
        <dbReference type="ARBA" id="ARBA00022840"/>
    </source>
</evidence>
<evidence type="ECO:0000256" key="6">
    <source>
        <dbReference type="ARBA" id="ARBA00022989"/>
    </source>
</evidence>
<proteinExistence type="predicted"/>
<evidence type="ECO:0000259" key="9">
    <source>
        <dbReference type="PROSITE" id="PS50893"/>
    </source>
</evidence>
<dbReference type="PROSITE" id="PS50893">
    <property type="entry name" value="ABC_TRANSPORTER_2"/>
    <property type="match status" value="2"/>
</dbReference>
<dbReference type="PANTHER" id="PTHR48041">
    <property type="entry name" value="ABC TRANSPORTER G FAMILY MEMBER 28"/>
    <property type="match status" value="1"/>
</dbReference>
<comment type="caution">
    <text evidence="10">The sequence shown here is derived from an EMBL/GenBank/DDBJ whole genome shotgun (WGS) entry which is preliminary data.</text>
</comment>
<dbReference type="InterPro" id="IPR043926">
    <property type="entry name" value="ABCG_dom"/>
</dbReference>
<reference evidence="10 11" key="1">
    <citation type="journal article" date="2019" name="Sci. Rep.">
        <title>Comparative genomics of chytrid fungi reveal insights into the obligate biotrophic and pathogenic lifestyle of Synchytrium endobioticum.</title>
        <authorList>
            <person name="van de Vossenberg B.T.L.H."/>
            <person name="Warris S."/>
            <person name="Nguyen H.D.T."/>
            <person name="van Gent-Pelzer M.P.E."/>
            <person name="Joly D.L."/>
            <person name="van de Geest H.C."/>
            <person name="Bonants P.J.M."/>
            <person name="Smith D.S."/>
            <person name="Levesque C.A."/>
            <person name="van der Lee T.A.J."/>
        </authorList>
    </citation>
    <scope>NUCLEOTIDE SEQUENCE [LARGE SCALE GENOMIC DNA]</scope>
    <source>
        <strain evidence="10 11">CBS 675.73</strain>
    </source>
</reference>
<dbReference type="GO" id="GO:0140359">
    <property type="term" value="F:ABC-type transporter activity"/>
    <property type="evidence" value="ECO:0007669"/>
    <property type="project" value="InterPro"/>
</dbReference>
<dbReference type="OrthoDB" id="66620at2759"/>
<keyword evidence="3 8" id="KW-0812">Transmembrane</keyword>
<dbReference type="InterPro" id="IPR050352">
    <property type="entry name" value="ABCG_transporters"/>
</dbReference>
<dbReference type="Pfam" id="PF19055">
    <property type="entry name" value="ABC2_membrane_7"/>
    <property type="match status" value="2"/>
</dbReference>
<keyword evidence="7 8" id="KW-0472">Membrane</keyword>
<keyword evidence="5" id="KW-0067">ATP-binding</keyword>
<dbReference type="EMBL" id="QEAP01000138">
    <property type="protein sequence ID" value="TPX74204.1"/>
    <property type="molecule type" value="Genomic_DNA"/>
</dbReference>
<feature type="domain" description="ABC transporter" evidence="9">
    <location>
        <begin position="54"/>
        <end position="296"/>
    </location>
</feature>
<dbReference type="PROSITE" id="PS00211">
    <property type="entry name" value="ABC_TRANSPORTER_1"/>
    <property type="match status" value="2"/>
</dbReference>
<feature type="transmembrane region" description="Helical" evidence="8">
    <location>
        <begin position="400"/>
        <end position="423"/>
    </location>
</feature>